<reference evidence="2" key="1">
    <citation type="submission" date="2018-05" db="EMBL/GenBank/DDBJ databases">
        <authorList>
            <person name="Lanie J.A."/>
            <person name="Ng W.-L."/>
            <person name="Kazmierczak K.M."/>
            <person name="Andrzejewski T.M."/>
            <person name="Davidsen T.M."/>
            <person name="Wayne K.J."/>
            <person name="Tettelin H."/>
            <person name="Glass J.I."/>
            <person name="Rusch D."/>
            <person name="Podicherti R."/>
            <person name="Tsui H.-C.T."/>
            <person name="Winkler M.E."/>
        </authorList>
    </citation>
    <scope>NUCLEOTIDE SEQUENCE</scope>
</reference>
<dbReference type="InterPro" id="IPR000361">
    <property type="entry name" value="ATAP_core_dom"/>
</dbReference>
<organism evidence="2">
    <name type="scientific">marine metagenome</name>
    <dbReference type="NCBI Taxonomy" id="408172"/>
    <lineage>
        <taxon>unclassified sequences</taxon>
        <taxon>metagenomes</taxon>
        <taxon>ecological metagenomes</taxon>
    </lineage>
</organism>
<accession>A0A382Z4T0</accession>
<dbReference type="AlphaFoldDB" id="A0A382Z4T0"/>
<dbReference type="Gene3D" id="2.60.300.12">
    <property type="entry name" value="HesB-like domain"/>
    <property type="match status" value="1"/>
</dbReference>
<name>A0A382Z4T0_9ZZZZ</name>
<dbReference type="InterPro" id="IPR035903">
    <property type="entry name" value="HesB-like_dom_sf"/>
</dbReference>
<evidence type="ECO:0000313" key="2">
    <source>
        <dbReference type="EMBL" id="SVD90507.1"/>
    </source>
</evidence>
<dbReference type="EMBL" id="UINC01181025">
    <property type="protein sequence ID" value="SVD90507.1"/>
    <property type="molecule type" value="Genomic_DNA"/>
</dbReference>
<gene>
    <name evidence="2" type="ORF">METZ01_LOCUS443361</name>
</gene>
<dbReference type="Pfam" id="PF01521">
    <property type="entry name" value="Fe-S_biosyn"/>
    <property type="match status" value="1"/>
</dbReference>
<feature type="domain" description="Core" evidence="1">
    <location>
        <begin position="6"/>
        <end position="47"/>
    </location>
</feature>
<proteinExistence type="predicted"/>
<protein>
    <recommendedName>
        <fullName evidence="1">Core domain-containing protein</fullName>
    </recommendedName>
</protein>
<dbReference type="SUPFAM" id="SSF89360">
    <property type="entry name" value="HesB-like domain"/>
    <property type="match status" value="1"/>
</dbReference>
<feature type="non-terminal residue" evidence="2">
    <location>
        <position position="49"/>
    </location>
</feature>
<evidence type="ECO:0000259" key="1">
    <source>
        <dbReference type="Pfam" id="PF01521"/>
    </source>
</evidence>
<sequence length="49" mass="5286">MTNQTEITLTDNAKLHIEKVLAKEPNGLGLRLAVKTTGCSGNQYVIETA</sequence>